<evidence type="ECO:0000256" key="1">
    <source>
        <dbReference type="SAM" id="Phobius"/>
    </source>
</evidence>
<comment type="caution">
    <text evidence="3">The sequence shown here is derived from an EMBL/GenBank/DDBJ whole genome shotgun (WGS) entry which is preliminary data.</text>
</comment>
<keyword evidence="1" id="KW-1133">Transmembrane helix</keyword>
<evidence type="ECO:0000313" key="4">
    <source>
        <dbReference type="Proteomes" id="UP000216004"/>
    </source>
</evidence>
<dbReference type="Proteomes" id="UP000216004">
    <property type="component" value="Unassembled WGS sequence"/>
</dbReference>
<dbReference type="SUPFAM" id="SSF53300">
    <property type="entry name" value="vWA-like"/>
    <property type="match status" value="1"/>
</dbReference>
<dbReference type="InterPro" id="IPR036465">
    <property type="entry name" value="vWFA_dom_sf"/>
</dbReference>
<accession>A0A261ETD6</accession>
<dbReference type="OrthoDB" id="4623238at2"/>
<dbReference type="AlphaFoldDB" id="A0A261ETD6"/>
<reference evidence="3 4" key="1">
    <citation type="journal article" date="2017" name="BMC Genomics">
        <title>Comparative genomic and phylogenomic analyses of the Bifidobacteriaceae family.</title>
        <authorList>
            <person name="Lugli G.A."/>
            <person name="Milani C."/>
            <person name="Turroni F."/>
            <person name="Duranti S."/>
            <person name="Mancabelli L."/>
            <person name="Mangifesta M."/>
            <person name="Ferrario C."/>
            <person name="Modesto M."/>
            <person name="Mattarelli P."/>
            <person name="Jiri K."/>
            <person name="van Sinderen D."/>
            <person name="Ventura M."/>
        </authorList>
    </citation>
    <scope>NUCLEOTIDE SEQUENCE [LARGE SCALE GENOMIC DNA]</scope>
    <source>
        <strain evidence="3 4">DSM 22924</strain>
    </source>
</reference>
<gene>
    <name evidence="3" type="ORF">BOCO_0635</name>
</gene>
<proteinExistence type="predicted"/>
<sequence length="367" mass="40910">MISSNLTWRWPWLMAILVIVTIAASLLTYWIAGKTRKPTNTLSNDKQGTAVVYSLAEDLETESAKTRYQTWHRLSRFGTLLLALILLIATLLSGRPSNVDHSQVNSRSRDIVLCLDVSGSTLPYDREVLKTYLDLVKNFQGERIALSIFNSTSRTVFPLTDDYELVHKQLTQANTILKGVQTQHDIDRMSDKQYQAISDWLEGTQNRKDTTSLIGDGLVACAAMLPGFTADPNKQGSQSASKTRSSSIVLATDNVASGKPTYTLEEALKLTHAANINVDGLYSGPRQSEQDESTLQMKDLIEAQGGVFLLQNKNDSISSLVTEIERRRGNDADHTEESNLVDTPGWWTLTLCLLLGCYLLLVWRLQR</sequence>
<feature type="transmembrane region" description="Helical" evidence="1">
    <location>
        <begin position="74"/>
        <end position="94"/>
    </location>
</feature>
<name>A0A261ETD6_9BIFI</name>
<dbReference type="InterPro" id="IPR002035">
    <property type="entry name" value="VWF_A"/>
</dbReference>
<feature type="transmembrane region" description="Helical" evidence="1">
    <location>
        <begin position="12"/>
        <end position="32"/>
    </location>
</feature>
<feature type="domain" description="VWFA" evidence="2">
    <location>
        <begin position="110"/>
        <end position="324"/>
    </location>
</feature>
<feature type="transmembrane region" description="Helical" evidence="1">
    <location>
        <begin position="345"/>
        <end position="363"/>
    </location>
</feature>
<dbReference type="PROSITE" id="PS50234">
    <property type="entry name" value="VWFA"/>
    <property type="match status" value="1"/>
</dbReference>
<organism evidence="3 4">
    <name type="scientific">Bombiscardovia coagulans</name>
    <dbReference type="NCBI Taxonomy" id="686666"/>
    <lineage>
        <taxon>Bacteria</taxon>
        <taxon>Bacillati</taxon>
        <taxon>Actinomycetota</taxon>
        <taxon>Actinomycetes</taxon>
        <taxon>Bifidobacteriales</taxon>
        <taxon>Bifidobacteriaceae</taxon>
        <taxon>Bombiscardovia</taxon>
    </lineage>
</organism>
<protein>
    <submittedName>
        <fullName evidence="3">VWA domain-containing protein</fullName>
    </submittedName>
</protein>
<keyword evidence="4" id="KW-1185">Reference proteome</keyword>
<evidence type="ECO:0000259" key="2">
    <source>
        <dbReference type="PROSITE" id="PS50234"/>
    </source>
</evidence>
<evidence type="ECO:0000313" key="3">
    <source>
        <dbReference type="EMBL" id="OZG50118.1"/>
    </source>
</evidence>
<dbReference type="RefSeq" id="WP_094722644.1">
    <property type="nucleotide sequence ID" value="NZ_MWWS01000004.1"/>
</dbReference>
<dbReference type="Gene3D" id="3.40.50.410">
    <property type="entry name" value="von Willebrand factor, type A domain"/>
    <property type="match status" value="1"/>
</dbReference>
<keyword evidence="1" id="KW-0812">Transmembrane</keyword>
<keyword evidence="1" id="KW-0472">Membrane</keyword>
<dbReference type="EMBL" id="MWWS01000004">
    <property type="protein sequence ID" value="OZG50118.1"/>
    <property type="molecule type" value="Genomic_DNA"/>
</dbReference>